<dbReference type="InParanoid" id="A7SQM7"/>
<sequence length="116" mass="12965">MESVGRVLHIATALNETGDHVVRQMTGTASSRPSACGSFYRLPDDTSIISTTCKKWDNDNNRWKGNNDEALVKDVIHTKDNSGVDHKLGMVKGNFYCDSGSIPKKFKHATWAVYYR</sequence>
<keyword evidence="2" id="KW-1185">Reference proteome</keyword>
<protein>
    <submittedName>
        <fullName evidence="1">Uncharacterized protein</fullName>
    </submittedName>
</protein>
<dbReference type="PhylomeDB" id="A7SQM7"/>
<dbReference type="AlphaFoldDB" id="A7SQM7"/>
<reference evidence="1 2" key="1">
    <citation type="journal article" date="2007" name="Science">
        <title>Sea anemone genome reveals ancestral eumetazoan gene repertoire and genomic organization.</title>
        <authorList>
            <person name="Putnam N.H."/>
            <person name="Srivastava M."/>
            <person name="Hellsten U."/>
            <person name="Dirks B."/>
            <person name="Chapman J."/>
            <person name="Salamov A."/>
            <person name="Terry A."/>
            <person name="Shapiro H."/>
            <person name="Lindquist E."/>
            <person name="Kapitonov V.V."/>
            <person name="Jurka J."/>
            <person name="Genikhovich G."/>
            <person name="Grigoriev I.V."/>
            <person name="Lucas S.M."/>
            <person name="Steele R.E."/>
            <person name="Finnerty J.R."/>
            <person name="Technau U."/>
            <person name="Martindale M.Q."/>
            <person name="Rokhsar D.S."/>
        </authorList>
    </citation>
    <scope>NUCLEOTIDE SEQUENCE [LARGE SCALE GENOMIC DNA]</scope>
    <source>
        <strain evidence="2">CH2 X CH6</strain>
    </source>
</reference>
<evidence type="ECO:0000313" key="1">
    <source>
        <dbReference type="EMBL" id="EDO33981.1"/>
    </source>
</evidence>
<name>A7SQM7_NEMVE</name>
<evidence type="ECO:0000313" key="2">
    <source>
        <dbReference type="Proteomes" id="UP000001593"/>
    </source>
</evidence>
<gene>
    <name evidence="1" type="ORF">NEMVEDRAFT_v1g246786</name>
</gene>
<dbReference type="EMBL" id="DS469748">
    <property type="protein sequence ID" value="EDO33981.1"/>
    <property type="molecule type" value="Genomic_DNA"/>
</dbReference>
<dbReference type="Proteomes" id="UP000001593">
    <property type="component" value="Unassembled WGS sequence"/>
</dbReference>
<dbReference type="KEGG" id="nve:5505234"/>
<dbReference type="HOGENOM" id="CLU_2099739_0_0_1"/>
<proteinExistence type="predicted"/>
<accession>A7SQM7</accession>
<organism evidence="1 2">
    <name type="scientific">Nematostella vectensis</name>
    <name type="common">Starlet sea anemone</name>
    <dbReference type="NCBI Taxonomy" id="45351"/>
    <lineage>
        <taxon>Eukaryota</taxon>
        <taxon>Metazoa</taxon>
        <taxon>Cnidaria</taxon>
        <taxon>Anthozoa</taxon>
        <taxon>Hexacorallia</taxon>
        <taxon>Actiniaria</taxon>
        <taxon>Edwardsiidae</taxon>
        <taxon>Nematostella</taxon>
    </lineage>
</organism>